<sequence length="282" mass="31174">MAAPPARARADYDYLIKLLLIGDSGECPARYLPRSPTLPPSFALLCCALRVFLLAVSDRGQIRHVHEADLGGIRHFLLPAAEFARLGAEMRACVGKSCLLLRFSDGSFTTSFITTIGIDFKIRTIELDQKRIKLQIWDTAGQERFRTITTAYYRGAMGILLVYDVTDESSFNNIRNWIRNIEQHASDNVNKILIGNKADMDESKRAVPTAKGQALADEYGIKFFETSAKTNLNVEQVFFSIARDIKTRLAETDSKPEDKTIKINKTEGADAPAASGSACCGS</sequence>
<feature type="compositionally biased region" description="Basic and acidic residues" evidence="9">
    <location>
        <begin position="252"/>
        <end position="268"/>
    </location>
</feature>
<keyword evidence="8" id="KW-0636">Prenylation</keyword>
<dbReference type="GO" id="GO:0005886">
    <property type="term" value="C:plasma membrane"/>
    <property type="evidence" value="ECO:0007669"/>
    <property type="project" value="UniProtKB-SubCell"/>
</dbReference>
<gene>
    <name evidence="10" type="ORF">QYE76_014305</name>
</gene>
<dbReference type="SMART" id="SM00176">
    <property type="entry name" value="RAN"/>
    <property type="match status" value="1"/>
</dbReference>
<name>A0AAD8X5C7_LOLMU</name>
<dbReference type="EMBL" id="JAUUTY010000001">
    <property type="protein sequence ID" value="KAK1697608.1"/>
    <property type="molecule type" value="Genomic_DNA"/>
</dbReference>
<evidence type="ECO:0000256" key="3">
    <source>
        <dbReference type="ARBA" id="ARBA00022475"/>
    </source>
</evidence>
<dbReference type="SMART" id="SM00174">
    <property type="entry name" value="RHO"/>
    <property type="match status" value="1"/>
</dbReference>
<dbReference type="InterPro" id="IPR050305">
    <property type="entry name" value="Small_GTPase_Rab"/>
</dbReference>
<evidence type="ECO:0000256" key="6">
    <source>
        <dbReference type="ARBA" id="ARBA00023136"/>
    </source>
</evidence>
<dbReference type="SMART" id="SM00173">
    <property type="entry name" value="RAS"/>
    <property type="match status" value="1"/>
</dbReference>
<dbReference type="NCBIfam" id="TIGR00231">
    <property type="entry name" value="small_GTP"/>
    <property type="match status" value="1"/>
</dbReference>
<dbReference type="AlphaFoldDB" id="A0AAD8X5C7"/>
<keyword evidence="3" id="KW-1003">Cell membrane</keyword>
<dbReference type="InterPro" id="IPR001806">
    <property type="entry name" value="Small_GTPase"/>
</dbReference>
<dbReference type="PROSITE" id="PS51421">
    <property type="entry name" value="RAS"/>
    <property type="match status" value="1"/>
</dbReference>
<proteinExistence type="inferred from homology"/>
<evidence type="ECO:0000256" key="8">
    <source>
        <dbReference type="ARBA" id="ARBA00023289"/>
    </source>
</evidence>
<evidence type="ECO:0000256" key="5">
    <source>
        <dbReference type="ARBA" id="ARBA00023134"/>
    </source>
</evidence>
<dbReference type="SMART" id="SM00175">
    <property type="entry name" value="RAB"/>
    <property type="match status" value="1"/>
</dbReference>
<feature type="region of interest" description="Disordered" evidence="9">
    <location>
        <begin position="252"/>
        <end position="282"/>
    </location>
</feature>
<dbReference type="Pfam" id="PF00071">
    <property type="entry name" value="Ras"/>
    <property type="match status" value="1"/>
</dbReference>
<evidence type="ECO:0000256" key="4">
    <source>
        <dbReference type="ARBA" id="ARBA00022741"/>
    </source>
</evidence>
<accession>A0AAD8X5C7</accession>
<evidence type="ECO:0000313" key="10">
    <source>
        <dbReference type="EMBL" id="KAK1697608.1"/>
    </source>
</evidence>
<protein>
    <submittedName>
        <fullName evidence="10">Uncharacterized protein</fullName>
    </submittedName>
</protein>
<comment type="similarity">
    <text evidence="2">Belongs to the small GTPase superfamily. Rab family.</text>
</comment>
<evidence type="ECO:0000256" key="7">
    <source>
        <dbReference type="ARBA" id="ARBA00023288"/>
    </source>
</evidence>
<evidence type="ECO:0000313" key="11">
    <source>
        <dbReference type="Proteomes" id="UP001231189"/>
    </source>
</evidence>
<organism evidence="10 11">
    <name type="scientific">Lolium multiflorum</name>
    <name type="common">Italian ryegrass</name>
    <name type="synonym">Lolium perenne subsp. multiflorum</name>
    <dbReference type="NCBI Taxonomy" id="4521"/>
    <lineage>
        <taxon>Eukaryota</taxon>
        <taxon>Viridiplantae</taxon>
        <taxon>Streptophyta</taxon>
        <taxon>Embryophyta</taxon>
        <taxon>Tracheophyta</taxon>
        <taxon>Spermatophyta</taxon>
        <taxon>Magnoliopsida</taxon>
        <taxon>Liliopsida</taxon>
        <taxon>Poales</taxon>
        <taxon>Poaceae</taxon>
        <taxon>BOP clade</taxon>
        <taxon>Pooideae</taxon>
        <taxon>Poodae</taxon>
        <taxon>Poeae</taxon>
        <taxon>Poeae Chloroplast Group 2 (Poeae type)</taxon>
        <taxon>Loliodinae</taxon>
        <taxon>Loliinae</taxon>
        <taxon>Lolium</taxon>
    </lineage>
</organism>
<dbReference type="FunFam" id="3.40.50.300:FF:000308">
    <property type="entry name" value="ras-related protein RABE1c-like"/>
    <property type="match status" value="1"/>
</dbReference>
<dbReference type="SUPFAM" id="SSF52540">
    <property type="entry name" value="P-loop containing nucleoside triphosphate hydrolases"/>
    <property type="match status" value="1"/>
</dbReference>
<evidence type="ECO:0000256" key="9">
    <source>
        <dbReference type="SAM" id="MobiDB-lite"/>
    </source>
</evidence>
<feature type="compositionally biased region" description="Low complexity" evidence="9">
    <location>
        <begin position="269"/>
        <end position="282"/>
    </location>
</feature>
<comment type="caution">
    <text evidence="10">The sequence shown here is derived from an EMBL/GenBank/DDBJ whole genome shotgun (WGS) entry which is preliminary data.</text>
</comment>
<dbReference type="Gene3D" id="3.40.50.300">
    <property type="entry name" value="P-loop containing nucleotide triphosphate hydrolases"/>
    <property type="match status" value="1"/>
</dbReference>
<dbReference type="CDD" id="cd01867">
    <property type="entry name" value="Rab8_Rab10_Rab13_like"/>
    <property type="match status" value="1"/>
</dbReference>
<dbReference type="InterPro" id="IPR005225">
    <property type="entry name" value="Small_GTP-bd"/>
</dbReference>
<reference evidence="10" key="1">
    <citation type="submission" date="2023-07" db="EMBL/GenBank/DDBJ databases">
        <title>A chromosome-level genome assembly of Lolium multiflorum.</title>
        <authorList>
            <person name="Chen Y."/>
            <person name="Copetti D."/>
            <person name="Kolliker R."/>
            <person name="Studer B."/>
        </authorList>
    </citation>
    <scope>NUCLEOTIDE SEQUENCE</scope>
    <source>
        <strain evidence="10">02402/16</strain>
        <tissue evidence="10">Leaf</tissue>
    </source>
</reference>
<dbReference type="GO" id="GO:0005525">
    <property type="term" value="F:GTP binding"/>
    <property type="evidence" value="ECO:0007669"/>
    <property type="project" value="UniProtKB-KW"/>
</dbReference>
<dbReference type="PANTHER" id="PTHR47980">
    <property type="entry name" value="LD44762P"/>
    <property type="match status" value="1"/>
</dbReference>
<comment type="subcellular location">
    <subcellularLocation>
        <location evidence="1">Cell membrane</location>
        <topology evidence="1">Lipid-anchor</topology>
    </subcellularLocation>
</comment>
<keyword evidence="11" id="KW-1185">Reference proteome</keyword>
<dbReference type="PRINTS" id="PR00449">
    <property type="entry name" value="RASTRNSFRMNG"/>
</dbReference>
<dbReference type="Proteomes" id="UP001231189">
    <property type="component" value="Unassembled WGS sequence"/>
</dbReference>
<evidence type="ECO:0000256" key="1">
    <source>
        <dbReference type="ARBA" id="ARBA00004193"/>
    </source>
</evidence>
<keyword evidence="7" id="KW-0449">Lipoprotein</keyword>
<evidence type="ECO:0000256" key="2">
    <source>
        <dbReference type="ARBA" id="ARBA00006270"/>
    </source>
</evidence>
<dbReference type="InterPro" id="IPR027417">
    <property type="entry name" value="P-loop_NTPase"/>
</dbReference>
<keyword evidence="5" id="KW-0342">GTP-binding</keyword>
<dbReference type="GO" id="GO:0003924">
    <property type="term" value="F:GTPase activity"/>
    <property type="evidence" value="ECO:0007669"/>
    <property type="project" value="InterPro"/>
</dbReference>
<keyword evidence="4" id="KW-0547">Nucleotide-binding</keyword>
<keyword evidence="6" id="KW-0472">Membrane</keyword>
<dbReference type="PROSITE" id="PS51419">
    <property type="entry name" value="RAB"/>
    <property type="match status" value="1"/>
</dbReference>
<dbReference type="PROSITE" id="PS51420">
    <property type="entry name" value="RHO"/>
    <property type="match status" value="1"/>
</dbReference>